<dbReference type="WBParaSite" id="BPAG_0000606101-mRNA-1">
    <property type="protein sequence ID" value="BPAG_0000606101-mRNA-1"/>
    <property type="gene ID" value="BPAG_0000606101"/>
</dbReference>
<proteinExistence type="predicted"/>
<accession>A0A0N4TCX3</accession>
<dbReference type="Proteomes" id="UP000278627">
    <property type="component" value="Unassembled WGS sequence"/>
</dbReference>
<evidence type="ECO:0000313" key="3">
    <source>
        <dbReference type="WBParaSite" id="BPAG_0000606101-mRNA-1"/>
    </source>
</evidence>
<keyword evidence="2" id="KW-1185">Reference proteome</keyword>
<sequence length="42" mass="5012">MAVFVRTESRRQTCHPSSMLMDMSDETLISRYDNTWLVVKFE</sequence>
<reference evidence="1 2" key="2">
    <citation type="submission" date="2018-11" db="EMBL/GenBank/DDBJ databases">
        <authorList>
            <consortium name="Pathogen Informatics"/>
        </authorList>
    </citation>
    <scope>NUCLEOTIDE SEQUENCE [LARGE SCALE GENOMIC DNA]</scope>
</reference>
<reference evidence="3" key="1">
    <citation type="submission" date="2017-02" db="UniProtKB">
        <authorList>
            <consortium name="WormBaseParasite"/>
        </authorList>
    </citation>
    <scope>IDENTIFICATION</scope>
</reference>
<dbReference type="AlphaFoldDB" id="A0A0N4TCX3"/>
<protein>
    <submittedName>
        <fullName evidence="3">DUF5678 domain-containing protein</fullName>
    </submittedName>
</protein>
<organism evidence="3">
    <name type="scientific">Brugia pahangi</name>
    <name type="common">Filarial nematode worm</name>
    <dbReference type="NCBI Taxonomy" id="6280"/>
    <lineage>
        <taxon>Eukaryota</taxon>
        <taxon>Metazoa</taxon>
        <taxon>Ecdysozoa</taxon>
        <taxon>Nematoda</taxon>
        <taxon>Chromadorea</taxon>
        <taxon>Rhabditida</taxon>
        <taxon>Spirurina</taxon>
        <taxon>Spiruromorpha</taxon>
        <taxon>Filarioidea</taxon>
        <taxon>Onchocercidae</taxon>
        <taxon>Brugia</taxon>
    </lineage>
</organism>
<evidence type="ECO:0000313" key="2">
    <source>
        <dbReference type="Proteomes" id="UP000278627"/>
    </source>
</evidence>
<evidence type="ECO:0000313" key="1">
    <source>
        <dbReference type="EMBL" id="VDN87211.1"/>
    </source>
</evidence>
<dbReference type="EMBL" id="UZAD01004985">
    <property type="protein sequence ID" value="VDN87211.1"/>
    <property type="molecule type" value="Genomic_DNA"/>
</dbReference>
<gene>
    <name evidence="1" type="ORF">BPAG_LOCUS6025</name>
</gene>
<name>A0A0N4TCX3_BRUPA</name>